<dbReference type="PANTHER" id="PTHR10887:SF495">
    <property type="entry name" value="HELICASE SENATAXIN ISOFORM X1-RELATED"/>
    <property type="match status" value="1"/>
</dbReference>
<feature type="compositionally biased region" description="Polar residues" evidence="5">
    <location>
        <begin position="2239"/>
        <end position="2248"/>
    </location>
</feature>
<accession>A0A6A4N9W4</accession>
<feature type="domain" description="DNA2/NAM7 helicase-like C-terminal" evidence="7">
    <location>
        <begin position="1868"/>
        <end position="2074"/>
    </location>
</feature>
<dbReference type="GO" id="GO:0005524">
    <property type="term" value="F:ATP binding"/>
    <property type="evidence" value="ECO:0007669"/>
    <property type="project" value="UniProtKB-KW"/>
</dbReference>
<feature type="compositionally biased region" description="Basic and acidic residues" evidence="5">
    <location>
        <begin position="2249"/>
        <end position="2267"/>
    </location>
</feature>
<feature type="compositionally biased region" description="Basic and acidic residues" evidence="5">
    <location>
        <begin position="2161"/>
        <end position="2173"/>
    </location>
</feature>
<dbReference type="PANTHER" id="PTHR10887">
    <property type="entry name" value="DNA2/NAM7 HELICASE FAMILY"/>
    <property type="match status" value="1"/>
</dbReference>
<dbReference type="FunFam" id="3.40.50.300:FF:000326">
    <property type="entry name" value="P-loop containing nucleoside triphosphate hydrolase"/>
    <property type="match status" value="1"/>
</dbReference>
<keyword evidence="3 9" id="KW-0347">Helicase</keyword>
<dbReference type="Pfam" id="PF13087">
    <property type="entry name" value="AAA_12"/>
    <property type="match status" value="1"/>
</dbReference>
<evidence type="ECO:0000256" key="4">
    <source>
        <dbReference type="ARBA" id="ARBA00022840"/>
    </source>
</evidence>
<keyword evidence="1" id="KW-0547">Nucleotide-binding</keyword>
<feature type="compositionally biased region" description="Basic and acidic residues" evidence="5">
    <location>
        <begin position="2319"/>
        <end position="2332"/>
    </location>
</feature>
<dbReference type="GO" id="GO:0005694">
    <property type="term" value="C:chromosome"/>
    <property type="evidence" value="ECO:0007669"/>
    <property type="project" value="UniProtKB-ARBA"/>
</dbReference>
<feature type="compositionally biased region" description="Basic and acidic residues" evidence="5">
    <location>
        <begin position="2366"/>
        <end position="2380"/>
    </location>
</feature>
<dbReference type="Pfam" id="PF23576">
    <property type="entry name" value="SEN1_barrel"/>
    <property type="match status" value="1"/>
</dbReference>
<evidence type="ECO:0000259" key="8">
    <source>
        <dbReference type="Pfam" id="PF23576"/>
    </source>
</evidence>
<comment type="caution">
    <text evidence="9">The sequence shown here is derived from an EMBL/GenBank/DDBJ whole genome shotgun (WGS) entry which is preliminary data.</text>
</comment>
<sequence>MAKSRDELLDRWRTIEEEEEENDDVNDSSQLHRLHRHKEQWFADAYNFVISLPTQTHIWCGFSDLMGPLLETFYNYFKDDRQDSPLRLLWKRISNEMRHCLQCTSHHHQAQQMYTMEYESDSVGPLLGVLQKLDNERVTSHLTDINTKIAGEGYDPASDNAEVVNVLYEVLMFPILLDSQPLFNEFELFVEAIDNKHELALSGNQQLPGVYALLFCKRSVRSVGYRLAGSMGKLRRAIDLEPLQPLLKKFIGCLEADALPSALETSTRVQLDRVSLWIGIKSLLGFLDPPTFEEGILERYPFFLDIVLNHISGDSLEFSHAVTCLRLLFEMLGCKLWLRSTLSPSVMRNTLLGQCFHSRNEKIHKDIFGLFQPFLQACMHSNDLGVCFCIVYIGSLEALQDGEHEKQRRHFLYFLLHQVPVSSNFSILIRKLSCQIALLVVHRGYKMNPPCPPSECSHMWGPALVKSLKDSSLHNSLRQPAFDLIQTIIVSDATALIYSVLNCCTTPTTGNSMAYEVIELDDENDDIWLPSIPDGEKDSSSSWSEFSVQSGITSRECREWMCIPMLWFDVLVDINPSVLPVSFSKAVFWARSRFPMVELENSAETVLPVRSYLASYAAEISSSFGWKVPTGSDDGGGNKSNNSVEVLTMSSPLIKTFNRLTAHFLAQMGQGKLRSQWTWEPLMSESLILSLLDPNDDVRQFGKSMLEQISDTHGLSYGLKFLYSHKLSLYATMLGLKHAMKLAQLDSVLLKFHALHHFWFLLCKLLKDGDPPASESLENTHGGKVPEFSSQGGFLKQPAFDSLPLGIDKQVSDAEIKTKEKFCCLISEMAWPIFCKCLVKGKEFIDFNLCQMTCVRLLEILPVLVDKLHLFVGKELENFKILVKKKLDFKWLHDLIEWRKSSLKVVIVYWKRAVTYLMNLFKGSCDKTSVSIIMTIENIISSEGYPLEELAEQVSHLSISLFGEGSRNFQEANMKPKSLVSESSYFEKNCFTSDMRFSSVEDKGVQFVDSEMMTAKKDSEMMTAKKDSENVVILLDDEEDPNDFPVVILSDTKTSRHMSDGKSMSCDAGKTSPAYGLAKQNVSYLKTSKEMESTSQEKAISDDFKISSQKLDSGNLHDKPVVPSFINSKGSLDIRSRRETSSKSDERVNLSNFFDESNNAKKFKKTCSIATPKTGVSSNISKMSSDFQEAEVNPVETALKSVGCVQLHAPKPPSVLRRQVIQLKTPFENRSNSLRKVEDPLKRFKPPRLDDWYKPILEINYFVAVGLSSKRKDENQTVSKLKEVPVHFQSPEQYVEIFRPLVLEEFKAQLQNYFLEMSSWEEMFYGSLSVMSVERIDDFHLVRFVHDDGDSATCKSFSENDLLLLTKDPPQKTSQDVHMVGKVERREKGNKRSLNIVLVKFYFQNGSSRLNQARRNLNERSKWHACRIMSITSHVREFQALSSVKAIPLLPLILSPANDSFRLNDSKEVDLNKLSQPLQRTLRSSFNVCQLQAISVAIGRAKPKKNVELSLIQGPPGTGKTRTIVAIVSALLAAPSQKVNCLKNPSDENLNHNSLSTSSRPKISQSAAIARAWQDAALARHLNDDVQSSSKSFGNCVKQRVLICAQSNAAVDELVSRISSHGLYGNDGKMYKPYLVRVGNVKTVHPNSLPFFIDTLVDQRVAEERMHVHDRKDDLRVDSSVVLRSNLEKLVDSIRLYEAKRANLMDVNANVKTHLQDDCHLENEKEMSDAEIELKLRKLHEQKRQIYKDLTNVQAQEKKANDETWTLRNKLRKSILREAEIVVTTLSGCGGDLYGVCSETMLSSKFGGPSEHTLFDAVVIDEASQALEPATLIPLQLLKSSGTKCIMVGDPKQLPATVISNVASKFLYECSMFERLQRAGHPVIMLTEQYRMHPEICKFPSLHFYDNKLLNGCQMSSKSAPFHQTKGLGPYVFYDVIDGLEVHGKNSGGMSLCNEHEADAAVEVLRFLKRRYPTEYNGCRIGIITPYKCQLSLLRSHFLHAFGSSSVSEIEFNTVDGFQGREVDILLLSTVRATHSSTAASEVNSSTIGFVADVRRMNVALTRAKLSLWIFGNARTLQTNPDWAALLKDAKERNMIISAKMPYHSIFKTAENKCLIENPDKHVRPLEHEKKAKDSCQNRAKKKGNDKCTFERKRKCISSDVKERNKGNRDERAISPLGKDVPFQGSNSEEHISIKDTTYLVATHENRSSCDQQVCNSGRECGDKMKNSGRTTLGKRLSKFQNSGNNLDHSVEETDDRHKASKLESKRPTMCFGADRSSRCKDVSAPSIGCHKGSEADDQSRAPTQSRVSEISKRKRHREAVDAKLLELERTTRNSGADRSSSSKEANASSKGRDVDLQCRAPTESRASEISKRKQQREAVDAILSSSLLSTKKDETLTKVSAKKRFSSSFAKGSMKPPKTRNVRSDE</sequence>
<evidence type="ECO:0000313" key="9">
    <source>
        <dbReference type="EMBL" id="KAE9585571.1"/>
    </source>
</evidence>
<name>A0A6A4N9W4_LUPAL</name>
<feature type="compositionally biased region" description="Basic residues" evidence="5">
    <location>
        <begin position="2418"/>
        <end position="2427"/>
    </location>
</feature>
<evidence type="ECO:0000259" key="6">
    <source>
        <dbReference type="Pfam" id="PF13086"/>
    </source>
</evidence>
<dbReference type="InterPro" id="IPR056474">
    <property type="entry name" value="SEN1_barrel"/>
</dbReference>
<feature type="region of interest" description="Disordered" evidence="5">
    <location>
        <begin position="2161"/>
        <end position="2187"/>
    </location>
</feature>
<dbReference type="GO" id="GO:0004386">
    <property type="term" value="F:helicase activity"/>
    <property type="evidence" value="ECO:0007669"/>
    <property type="project" value="UniProtKB-KW"/>
</dbReference>
<evidence type="ECO:0000256" key="2">
    <source>
        <dbReference type="ARBA" id="ARBA00022801"/>
    </source>
</evidence>
<gene>
    <name evidence="9" type="ORF">Lalb_Chr24g0392731</name>
</gene>
<dbReference type="OrthoDB" id="6513042at2759"/>
<dbReference type="InterPro" id="IPR045055">
    <property type="entry name" value="DNA2/NAM7-like"/>
</dbReference>
<dbReference type="GO" id="GO:0016787">
    <property type="term" value="F:hydrolase activity"/>
    <property type="evidence" value="ECO:0007669"/>
    <property type="project" value="UniProtKB-KW"/>
</dbReference>
<evidence type="ECO:0000256" key="5">
    <source>
        <dbReference type="SAM" id="MobiDB-lite"/>
    </source>
</evidence>
<evidence type="ECO:0000256" key="3">
    <source>
        <dbReference type="ARBA" id="ARBA00022806"/>
    </source>
</evidence>
<feature type="region of interest" description="Disordered" evidence="5">
    <location>
        <begin position="2238"/>
        <end position="2427"/>
    </location>
</feature>
<dbReference type="CDD" id="cd18808">
    <property type="entry name" value="SF1_C_Upf1"/>
    <property type="match status" value="1"/>
</dbReference>
<feature type="domain" description="DNA2/NAM7 helicase helicase" evidence="6">
    <location>
        <begin position="1486"/>
        <end position="1861"/>
    </location>
</feature>
<dbReference type="Pfam" id="PF13086">
    <property type="entry name" value="AAA_11"/>
    <property type="match status" value="1"/>
</dbReference>
<proteinExistence type="predicted"/>
<protein>
    <submittedName>
        <fullName evidence="9">Putative DNA helicase</fullName>
    </submittedName>
</protein>
<dbReference type="InterPro" id="IPR041677">
    <property type="entry name" value="DNA2/NAM7_AAA_11"/>
</dbReference>
<feature type="domain" description="Helicase SEN1 beta-barrel" evidence="8">
    <location>
        <begin position="1325"/>
        <end position="1428"/>
    </location>
</feature>
<dbReference type="InterPro" id="IPR041679">
    <property type="entry name" value="DNA2/NAM7-like_C"/>
</dbReference>
<keyword evidence="4" id="KW-0067">ATP-binding</keyword>
<evidence type="ECO:0000259" key="7">
    <source>
        <dbReference type="Pfam" id="PF13087"/>
    </source>
</evidence>
<organism evidence="9 10">
    <name type="scientific">Lupinus albus</name>
    <name type="common">White lupine</name>
    <name type="synonym">Lupinus termis</name>
    <dbReference type="NCBI Taxonomy" id="3870"/>
    <lineage>
        <taxon>Eukaryota</taxon>
        <taxon>Viridiplantae</taxon>
        <taxon>Streptophyta</taxon>
        <taxon>Embryophyta</taxon>
        <taxon>Tracheophyta</taxon>
        <taxon>Spermatophyta</taxon>
        <taxon>Magnoliopsida</taxon>
        <taxon>eudicotyledons</taxon>
        <taxon>Gunneridae</taxon>
        <taxon>Pentapetalae</taxon>
        <taxon>rosids</taxon>
        <taxon>fabids</taxon>
        <taxon>Fabales</taxon>
        <taxon>Fabaceae</taxon>
        <taxon>Papilionoideae</taxon>
        <taxon>50 kb inversion clade</taxon>
        <taxon>genistoids sensu lato</taxon>
        <taxon>core genistoids</taxon>
        <taxon>Genisteae</taxon>
        <taxon>Lupinus</taxon>
    </lineage>
</organism>
<dbReference type="CDD" id="cd18042">
    <property type="entry name" value="DEXXQc_SETX"/>
    <property type="match status" value="1"/>
</dbReference>
<evidence type="ECO:0000256" key="1">
    <source>
        <dbReference type="ARBA" id="ARBA00022741"/>
    </source>
</evidence>
<dbReference type="Gene3D" id="3.40.50.300">
    <property type="entry name" value="P-loop containing nucleotide triphosphate hydrolases"/>
    <property type="match status" value="2"/>
</dbReference>
<dbReference type="SUPFAM" id="SSF52540">
    <property type="entry name" value="P-loop containing nucleoside triphosphate hydrolases"/>
    <property type="match status" value="1"/>
</dbReference>
<dbReference type="EMBL" id="WOCE01000024">
    <property type="protein sequence ID" value="KAE9585571.1"/>
    <property type="molecule type" value="Genomic_DNA"/>
</dbReference>
<dbReference type="Proteomes" id="UP000447434">
    <property type="component" value="Chromosome 24"/>
</dbReference>
<evidence type="ECO:0000313" key="10">
    <source>
        <dbReference type="Proteomes" id="UP000447434"/>
    </source>
</evidence>
<keyword evidence="2" id="KW-0378">Hydrolase</keyword>
<dbReference type="InterPro" id="IPR027417">
    <property type="entry name" value="P-loop_NTPase"/>
</dbReference>
<keyword evidence="10" id="KW-1185">Reference proteome</keyword>
<dbReference type="InterPro" id="IPR047187">
    <property type="entry name" value="SF1_C_Upf1"/>
</dbReference>
<reference evidence="10" key="1">
    <citation type="journal article" date="2020" name="Nat. Commun.">
        <title>Genome sequence of the cluster root forming white lupin.</title>
        <authorList>
            <person name="Hufnagel B."/>
            <person name="Marques A."/>
            <person name="Soriano A."/>
            <person name="Marques L."/>
            <person name="Divol F."/>
            <person name="Doumas P."/>
            <person name="Sallet E."/>
            <person name="Mancinotti D."/>
            <person name="Carrere S."/>
            <person name="Marande W."/>
            <person name="Arribat S."/>
            <person name="Keller J."/>
            <person name="Huneau C."/>
            <person name="Blein T."/>
            <person name="Aime D."/>
            <person name="Laguerre M."/>
            <person name="Taylor J."/>
            <person name="Schubert V."/>
            <person name="Nelson M."/>
            <person name="Geu-Flores F."/>
            <person name="Crespi M."/>
            <person name="Gallardo-Guerrero K."/>
            <person name="Delaux P.-M."/>
            <person name="Salse J."/>
            <person name="Berges H."/>
            <person name="Guyot R."/>
            <person name="Gouzy J."/>
            <person name="Peret B."/>
        </authorList>
    </citation>
    <scope>NUCLEOTIDE SEQUENCE [LARGE SCALE GENOMIC DNA]</scope>
    <source>
        <strain evidence="10">cv. Amiga</strain>
    </source>
</reference>